<dbReference type="InterPro" id="IPR050815">
    <property type="entry name" value="TF_fung"/>
</dbReference>
<name>A0A0C3KSJ3_9AGAM</name>
<feature type="region of interest" description="Disordered" evidence="6">
    <location>
        <begin position="288"/>
        <end position="330"/>
    </location>
</feature>
<reference evidence="7 8" key="1">
    <citation type="submission" date="2014-04" db="EMBL/GenBank/DDBJ databases">
        <authorList>
            <consortium name="DOE Joint Genome Institute"/>
            <person name="Kuo A."/>
            <person name="Girlanda M."/>
            <person name="Perotto S."/>
            <person name="Kohler A."/>
            <person name="Nagy L.G."/>
            <person name="Floudas D."/>
            <person name="Copeland A."/>
            <person name="Barry K.W."/>
            <person name="Cichocki N."/>
            <person name="Veneault-Fourrey C."/>
            <person name="LaButti K."/>
            <person name="Lindquist E.A."/>
            <person name="Lipzen A."/>
            <person name="Lundell T."/>
            <person name="Morin E."/>
            <person name="Murat C."/>
            <person name="Sun H."/>
            <person name="Tunlid A."/>
            <person name="Henrissat B."/>
            <person name="Grigoriev I.V."/>
            <person name="Hibbett D.S."/>
            <person name="Martin F."/>
            <person name="Nordberg H.P."/>
            <person name="Cantor M.N."/>
            <person name="Hua S.X."/>
        </authorList>
    </citation>
    <scope>NUCLEOTIDE SEQUENCE [LARGE SCALE GENOMIC DNA]</scope>
    <source>
        <strain evidence="7 8">MUT 4182</strain>
    </source>
</reference>
<reference evidence="8" key="2">
    <citation type="submission" date="2015-01" db="EMBL/GenBank/DDBJ databases">
        <title>Evolutionary Origins and Diversification of the Mycorrhizal Mutualists.</title>
        <authorList>
            <consortium name="DOE Joint Genome Institute"/>
            <consortium name="Mycorrhizal Genomics Consortium"/>
            <person name="Kohler A."/>
            <person name="Kuo A."/>
            <person name="Nagy L.G."/>
            <person name="Floudas D."/>
            <person name="Copeland A."/>
            <person name="Barry K.W."/>
            <person name="Cichocki N."/>
            <person name="Veneault-Fourrey C."/>
            <person name="LaButti K."/>
            <person name="Lindquist E.A."/>
            <person name="Lipzen A."/>
            <person name="Lundell T."/>
            <person name="Morin E."/>
            <person name="Murat C."/>
            <person name="Riley R."/>
            <person name="Ohm R."/>
            <person name="Sun H."/>
            <person name="Tunlid A."/>
            <person name="Henrissat B."/>
            <person name="Grigoriev I.V."/>
            <person name="Hibbett D.S."/>
            <person name="Martin F."/>
        </authorList>
    </citation>
    <scope>NUCLEOTIDE SEQUENCE [LARGE SCALE GENOMIC DNA]</scope>
    <source>
        <strain evidence="8">MUT 4182</strain>
    </source>
</reference>
<accession>A0A0C3KSJ3</accession>
<dbReference type="Proteomes" id="UP000054248">
    <property type="component" value="Unassembled WGS sequence"/>
</dbReference>
<dbReference type="CDD" id="cd12148">
    <property type="entry name" value="fungal_TF_MHR"/>
    <property type="match status" value="1"/>
</dbReference>
<proteinExistence type="predicted"/>
<dbReference type="GO" id="GO:0005634">
    <property type="term" value="C:nucleus"/>
    <property type="evidence" value="ECO:0007669"/>
    <property type="project" value="UniProtKB-SubCell"/>
</dbReference>
<keyword evidence="4" id="KW-0804">Transcription</keyword>
<dbReference type="PANTHER" id="PTHR47338:SF29">
    <property type="entry name" value="ZN(2)-C6 FUNGAL-TYPE DOMAIN-CONTAINING PROTEIN"/>
    <property type="match status" value="1"/>
</dbReference>
<organism evidence="7 8">
    <name type="scientific">Tulasnella calospora MUT 4182</name>
    <dbReference type="NCBI Taxonomy" id="1051891"/>
    <lineage>
        <taxon>Eukaryota</taxon>
        <taxon>Fungi</taxon>
        <taxon>Dikarya</taxon>
        <taxon>Basidiomycota</taxon>
        <taxon>Agaricomycotina</taxon>
        <taxon>Agaricomycetes</taxon>
        <taxon>Cantharellales</taxon>
        <taxon>Tulasnellaceae</taxon>
        <taxon>Tulasnella</taxon>
    </lineage>
</organism>
<dbReference type="OrthoDB" id="5600212at2759"/>
<evidence type="ECO:0000256" key="2">
    <source>
        <dbReference type="ARBA" id="ARBA00022723"/>
    </source>
</evidence>
<evidence type="ECO:0000256" key="5">
    <source>
        <dbReference type="ARBA" id="ARBA00023242"/>
    </source>
</evidence>
<dbReference type="PANTHER" id="PTHR47338">
    <property type="entry name" value="ZN(II)2CYS6 TRANSCRIPTION FACTOR (EUROFUNG)-RELATED"/>
    <property type="match status" value="1"/>
</dbReference>
<evidence type="ECO:0000256" key="1">
    <source>
        <dbReference type="ARBA" id="ARBA00004123"/>
    </source>
</evidence>
<evidence type="ECO:0000256" key="3">
    <source>
        <dbReference type="ARBA" id="ARBA00023015"/>
    </source>
</evidence>
<dbReference type="HOGENOM" id="CLU_842481_0_0_1"/>
<evidence type="ECO:0008006" key="9">
    <source>
        <dbReference type="Google" id="ProtNLM"/>
    </source>
</evidence>
<protein>
    <recommendedName>
        <fullName evidence="9">Transcription factor domain-containing protein</fullName>
    </recommendedName>
</protein>
<dbReference type="GO" id="GO:0000981">
    <property type="term" value="F:DNA-binding transcription factor activity, RNA polymerase II-specific"/>
    <property type="evidence" value="ECO:0007669"/>
    <property type="project" value="InterPro"/>
</dbReference>
<gene>
    <name evidence="7" type="ORF">M407DRAFT_26134</name>
</gene>
<sequence>MFDRIVSVGGWPHSIDERDIGTELPLRRVDFEAEPGVPSNPQDLTAVGLFTLHNPPYTDPSIFSSRFVFYLAASPITIPAWSTFAMPRGQNQLYKFISVSAASAKPFDDLCDGLQRGSTYGGWLPSTDTGVEDVDGTALDTDLYMAHIVPHAASITLHNPYIDFSDPHCPSANRCLRAARSIINTYYLLMSTSFDNKRLHPFVMICWYLAAVVRVQHCRHLIDIGDRQNEAAVWGEINLLRQAMIDSGTVSPIGVRQEKLLQGLMTDITRLTSRAQPLNPNIAEVVDASNKSTHNPGASSIERLHNRNSAPQPNLSHVLSHAAPLSAPTT</sequence>
<keyword evidence="5" id="KW-0539">Nucleus</keyword>
<dbReference type="AlphaFoldDB" id="A0A0C3KSJ3"/>
<dbReference type="STRING" id="1051891.A0A0C3KSJ3"/>
<keyword evidence="3" id="KW-0805">Transcription regulation</keyword>
<keyword evidence="2" id="KW-0479">Metal-binding</keyword>
<evidence type="ECO:0000313" key="8">
    <source>
        <dbReference type="Proteomes" id="UP000054248"/>
    </source>
</evidence>
<feature type="compositionally biased region" description="Polar residues" evidence="6">
    <location>
        <begin position="307"/>
        <end position="317"/>
    </location>
</feature>
<dbReference type="GO" id="GO:0046872">
    <property type="term" value="F:metal ion binding"/>
    <property type="evidence" value="ECO:0007669"/>
    <property type="project" value="UniProtKB-KW"/>
</dbReference>
<evidence type="ECO:0000313" key="7">
    <source>
        <dbReference type="EMBL" id="KIO24423.1"/>
    </source>
</evidence>
<dbReference type="EMBL" id="KN823061">
    <property type="protein sequence ID" value="KIO24423.1"/>
    <property type="molecule type" value="Genomic_DNA"/>
</dbReference>
<evidence type="ECO:0000256" key="6">
    <source>
        <dbReference type="SAM" id="MobiDB-lite"/>
    </source>
</evidence>
<keyword evidence="8" id="KW-1185">Reference proteome</keyword>
<feature type="compositionally biased region" description="Polar residues" evidence="6">
    <location>
        <begin position="289"/>
        <end position="298"/>
    </location>
</feature>
<comment type="subcellular location">
    <subcellularLocation>
        <location evidence="1">Nucleus</location>
    </subcellularLocation>
</comment>
<evidence type="ECO:0000256" key="4">
    <source>
        <dbReference type="ARBA" id="ARBA00023163"/>
    </source>
</evidence>